<proteinExistence type="predicted"/>
<protein>
    <recommendedName>
        <fullName evidence="3">3-phosphoshikimate 1-carboxyvinyltransferase</fullName>
    </recommendedName>
</protein>
<dbReference type="AlphaFoldDB" id="A0A919KA79"/>
<dbReference type="Proteomes" id="UP000636960">
    <property type="component" value="Unassembled WGS sequence"/>
</dbReference>
<comment type="caution">
    <text evidence="1">The sequence shown here is derived from an EMBL/GenBank/DDBJ whole genome shotgun (WGS) entry which is preliminary data.</text>
</comment>
<reference evidence="1" key="1">
    <citation type="submission" date="2021-01" db="EMBL/GenBank/DDBJ databases">
        <title>Whole genome shotgun sequence of Actinoplanes rishiriensis NBRC 108556.</title>
        <authorList>
            <person name="Komaki H."/>
            <person name="Tamura T."/>
        </authorList>
    </citation>
    <scope>NUCLEOTIDE SEQUENCE</scope>
    <source>
        <strain evidence="1">NBRC 108556</strain>
    </source>
</reference>
<organism evidence="1 2">
    <name type="scientific">Paractinoplanes rishiriensis</name>
    <dbReference type="NCBI Taxonomy" id="1050105"/>
    <lineage>
        <taxon>Bacteria</taxon>
        <taxon>Bacillati</taxon>
        <taxon>Actinomycetota</taxon>
        <taxon>Actinomycetes</taxon>
        <taxon>Micromonosporales</taxon>
        <taxon>Micromonosporaceae</taxon>
        <taxon>Paractinoplanes</taxon>
    </lineage>
</organism>
<name>A0A919KA79_9ACTN</name>
<evidence type="ECO:0008006" key="3">
    <source>
        <dbReference type="Google" id="ProtNLM"/>
    </source>
</evidence>
<accession>A0A919KA79</accession>
<sequence length="48" mass="4740">MIKIVAGAERSDAGTVEFGGAPVTIGSTSDAIALGIATSIRNRSCSTS</sequence>
<dbReference type="EMBL" id="BOMV01000110">
    <property type="protein sequence ID" value="GIF01726.1"/>
    <property type="molecule type" value="Genomic_DNA"/>
</dbReference>
<dbReference type="RefSeq" id="WP_239163579.1">
    <property type="nucleotide sequence ID" value="NZ_BOMV01000110.1"/>
</dbReference>
<evidence type="ECO:0000313" key="2">
    <source>
        <dbReference type="Proteomes" id="UP000636960"/>
    </source>
</evidence>
<evidence type="ECO:0000313" key="1">
    <source>
        <dbReference type="EMBL" id="GIF01726.1"/>
    </source>
</evidence>
<gene>
    <name evidence="1" type="ORF">Ari01nite_91900</name>
</gene>
<keyword evidence="2" id="KW-1185">Reference proteome</keyword>